<accession>A0ABS2CHF0</accession>
<dbReference type="Proteomes" id="UP001430172">
    <property type="component" value="Unassembled WGS sequence"/>
</dbReference>
<dbReference type="RefSeq" id="WP_204129759.1">
    <property type="nucleotide sequence ID" value="NZ_JAFDVD010000003.1"/>
</dbReference>
<reference evidence="2" key="1">
    <citation type="submission" date="2021-02" db="EMBL/GenBank/DDBJ databases">
        <title>Phycicoccus sp. MQZ13P-5T, whole genome shotgun sequence.</title>
        <authorList>
            <person name="Tuo L."/>
        </authorList>
    </citation>
    <scope>NUCLEOTIDE SEQUENCE</scope>
    <source>
        <strain evidence="2">MQZ13P-5</strain>
    </source>
</reference>
<feature type="transmembrane region" description="Helical" evidence="1">
    <location>
        <begin position="44"/>
        <end position="65"/>
    </location>
</feature>
<name>A0ABS2CHF0_9MICO</name>
<evidence type="ECO:0008006" key="4">
    <source>
        <dbReference type="Google" id="ProtNLM"/>
    </source>
</evidence>
<comment type="caution">
    <text evidence="2">The sequence shown here is derived from an EMBL/GenBank/DDBJ whole genome shotgun (WGS) entry which is preliminary data.</text>
</comment>
<feature type="transmembrane region" description="Helical" evidence="1">
    <location>
        <begin position="178"/>
        <end position="197"/>
    </location>
</feature>
<protein>
    <recommendedName>
        <fullName evidence="4">DUF998 domain-containing protein</fullName>
    </recommendedName>
</protein>
<dbReference type="EMBL" id="JAFDVD010000003">
    <property type="protein sequence ID" value="MBM6399297.1"/>
    <property type="molecule type" value="Genomic_DNA"/>
</dbReference>
<evidence type="ECO:0000313" key="2">
    <source>
        <dbReference type="EMBL" id="MBM6399297.1"/>
    </source>
</evidence>
<keyword evidence="3" id="KW-1185">Reference proteome</keyword>
<sequence length="205" mass="20964">MKRHHLVAAVLTAPWVVLLGYDFSRRIATGRGTWVTDGDLIESPWLSLAGSVGIGAMFASLAWVVAAERDRFALAPRAARWARRPLLVSLVGLTVGLAVLTPTMQALDVESGLFYDVSGLVAFLMVLTLSLSSLTVGLASIRNGALGWGGRILALVLPVAALGVGASLAAGVSPSPVFGTSVAVVGLATLGLGATPVTRPAPATA</sequence>
<evidence type="ECO:0000313" key="3">
    <source>
        <dbReference type="Proteomes" id="UP001430172"/>
    </source>
</evidence>
<keyword evidence="1" id="KW-1133">Transmembrane helix</keyword>
<keyword evidence="1" id="KW-0472">Membrane</keyword>
<organism evidence="2 3">
    <name type="scientific">Phycicoccus sonneratiae</name>
    <dbReference type="NCBI Taxonomy" id="2807628"/>
    <lineage>
        <taxon>Bacteria</taxon>
        <taxon>Bacillati</taxon>
        <taxon>Actinomycetota</taxon>
        <taxon>Actinomycetes</taxon>
        <taxon>Micrococcales</taxon>
        <taxon>Intrasporangiaceae</taxon>
        <taxon>Phycicoccus</taxon>
    </lineage>
</organism>
<feature type="transmembrane region" description="Helical" evidence="1">
    <location>
        <begin position="119"/>
        <end position="140"/>
    </location>
</feature>
<evidence type="ECO:0000256" key="1">
    <source>
        <dbReference type="SAM" id="Phobius"/>
    </source>
</evidence>
<keyword evidence="1" id="KW-0812">Transmembrane</keyword>
<feature type="transmembrane region" description="Helical" evidence="1">
    <location>
        <begin position="152"/>
        <end position="172"/>
    </location>
</feature>
<feature type="transmembrane region" description="Helical" evidence="1">
    <location>
        <begin position="86"/>
        <end position="107"/>
    </location>
</feature>
<gene>
    <name evidence="2" type="ORF">JQN70_02740</name>
</gene>
<proteinExistence type="predicted"/>